<sequence length="151" mass="16721">MPACPSHTPLTSHFLLSRVGKMANSLSHESSLIPELSSDDDYDVYLFYPSHRLQESTFSGNEYAIYGPVLPSFDYDDYNGDVESLPSSPLSFSPPSSDFRFPNAAQNGAQNADPEARPLANYSKLVKMVVECSTFWDWNPDSRSVVASTVQ</sequence>
<evidence type="ECO:0000313" key="2">
    <source>
        <dbReference type="Proteomes" id="UP000310158"/>
    </source>
</evidence>
<dbReference type="OrthoDB" id="3265021at2759"/>
<organism evidence="1 2">
    <name type="scientific">Bondarzewia mesenterica</name>
    <dbReference type="NCBI Taxonomy" id="1095465"/>
    <lineage>
        <taxon>Eukaryota</taxon>
        <taxon>Fungi</taxon>
        <taxon>Dikarya</taxon>
        <taxon>Basidiomycota</taxon>
        <taxon>Agaricomycotina</taxon>
        <taxon>Agaricomycetes</taxon>
        <taxon>Russulales</taxon>
        <taxon>Bondarzewiaceae</taxon>
        <taxon>Bondarzewia</taxon>
    </lineage>
</organism>
<name>A0A4S4LZU0_9AGAM</name>
<proteinExistence type="predicted"/>
<reference evidence="1 2" key="1">
    <citation type="submission" date="2019-02" db="EMBL/GenBank/DDBJ databases">
        <title>Genome sequencing of the rare red list fungi Bondarzewia mesenterica.</title>
        <authorList>
            <person name="Buettner E."/>
            <person name="Kellner H."/>
        </authorList>
    </citation>
    <scope>NUCLEOTIDE SEQUENCE [LARGE SCALE GENOMIC DNA]</scope>
    <source>
        <strain evidence="1 2">DSM 108281</strain>
    </source>
</reference>
<gene>
    <name evidence="1" type="ORF">EW146_g4598</name>
</gene>
<dbReference type="EMBL" id="SGPL01000181">
    <property type="protein sequence ID" value="THH15970.1"/>
    <property type="molecule type" value="Genomic_DNA"/>
</dbReference>
<keyword evidence="2" id="KW-1185">Reference proteome</keyword>
<dbReference type="AlphaFoldDB" id="A0A4S4LZU0"/>
<comment type="caution">
    <text evidence="1">The sequence shown here is derived from an EMBL/GenBank/DDBJ whole genome shotgun (WGS) entry which is preliminary data.</text>
</comment>
<dbReference type="Proteomes" id="UP000310158">
    <property type="component" value="Unassembled WGS sequence"/>
</dbReference>
<protein>
    <submittedName>
        <fullName evidence="1">Uncharacterized protein</fullName>
    </submittedName>
</protein>
<accession>A0A4S4LZU0</accession>
<evidence type="ECO:0000313" key="1">
    <source>
        <dbReference type="EMBL" id="THH15970.1"/>
    </source>
</evidence>